<name>A0A9P0G7P6_9CUCU</name>
<dbReference type="PANTHER" id="PTHR11820">
    <property type="entry name" value="ACYLPYRUVASE"/>
    <property type="match status" value="1"/>
</dbReference>
<dbReference type="PANTHER" id="PTHR11820:SF7">
    <property type="entry name" value="ACYLPYRUVASE FAHD1, MITOCHONDRIAL"/>
    <property type="match status" value="1"/>
</dbReference>
<evidence type="ECO:0000256" key="3">
    <source>
        <dbReference type="ARBA" id="ARBA00042340"/>
    </source>
</evidence>
<evidence type="ECO:0000256" key="2">
    <source>
        <dbReference type="ARBA" id="ARBA00022723"/>
    </source>
</evidence>
<dbReference type="Pfam" id="PF01557">
    <property type="entry name" value="FAA_hydrolase"/>
    <property type="match status" value="1"/>
</dbReference>
<reference evidence="7" key="1">
    <citation type="submission" date="2022-01" db="EMBL/GenBank/DDBJ databases">
        <authorList>
            <person name="King R."/>
        </authorList>
    </citation>
    <scope>NUCLEOTIDE SEQUENCE</scope>
</reference>
<dbReference type="EC" id="5.3.2.2" evidence="5"/>
<proteinExistence type="inferred from homology"/>
<evidence type="ECO:0000313" key="7">
    <source>
        <dbReference type="EMBL" id="CAH1099802.1"/>
    </source>
</evidence>
<dbReference type="OrthoDB" id="411064at2759"/>
<evidence type="ECO:0000256" key="5">
    <source>
        <dbReference type="ARBA" id="ARBA00044973"/>
    </source>
</evidence>
<sequence>MTNLDLFVENGKKIIGVAANYRSLLKVLKREVPQVPEIFIKPTTSYITENEAIVIPNGFSVNQEVELGVIIGKKAKRVKENEAMDYVGGYCVALDMTATCKIKEARSKGGSWTLGKGFDTATPVSKFIPRSYIPDPYKLTLWCSVNGKMRQKGSTNDLVFNIPFLISYISKYITLEPNDLILTGSPPDMGPVKENDVIETGITDVVEVKFKVFNEN</sequence>
<gene>
    <name evidence="7" type="ORF">PSYICH_LOCUS383</name>
</gene>
<dbReference type="SUPFAM" id="SSF56529">
    <property type="entry name" value="FAH"/>
    <property type="match status" value="1"/>
</dbReference>
<protein>
    <recommendedName>
        <fullName evidence="5">oxaloacetate tautomerase</fullName>
        <ecNumber evidence="5">5.3.2.2</ecNumber>
    </recommendedName>
    <alternativeName>
        <fullName evidence="3">Fumarylacetoacetate hydrolase domain-containing protein 1</fullName>
    </alternativeName>
</protein>
<dbReference type="GO" id="GO:0018773">
    <property type="term" value="F:acetylpyruvate hydrolase activity"/>
    <property type="evidence" value="ECO:0007669"/>
    <property type="project" value="TreeGrafter"/>
</dbReference>
<dbReference type="InterPro" id="IPR036663">
    <property type="entry name" value="Fumarylacetoacetase_C_sf"/>
</dbReference>
<dbReference type="InterPro" id="IPR011234">
    <property type="entry name" value="Fumarylacetoacetase-like_C"/>
</dbReference>
<dbReference type="Gene3D" id="3.90.850.10">
    <property type="entry name" value="Fumarylacetoacetase-like, C-terminal domain"/>
    <property type="match status" value="1"/>
</dbReference>
<evidence type="ECO:0000256" key="1">
    <source>
        <dbReference type="ARBA" id="ARBA00010211"/>
    </source>
</evidence>
<evidence type="ECO:0000259" key="6">
    <source>
        <dbReference type="Pfam" id="PF01557"/>
    </source>
</evidence>
<comment type="catalytic activity">
    <reaction evidence="4">
        <text>oxaloacetate = enol-oxaloacetate</text>
        <dbReference type="Rhea" id="RHEA:16021"/>
        <dbReference type="ChEBI" id="CHEBI:16452"/>
        <dbReference type="ChEBI" id="CHEBI:17479"/>
        <dbReference type="EC" id="5.3.2.2"/>
    </reaction>
    <physiologicalReaction direction="right-to-left" evidence="4">
        <dbReference type="Rhea" id="RHEA:16023"/>
    </physiologicalReaction>
</comment>
<dbReference type="Proteomes" id="UP001153636">
    <property type="component" value="Chromosome 1"/>
</dbReference>
<keyword evidence="2" id="KW-0479">Metal-binding</keyword>
<organism evidence="7 8">
    <name type="scientific">Psylliodes chrysocephalus</name>
    <dbReference type="NCBI Taxonomy" id="3402493"/>
    <lineage>
        <taxon>Eukaryota</taxon>
        <taxon>Metazoa</taxon>
        <taxon>Ecdysozoa</taxon>
        <taxon>Arthropoda</taxon>
        <taxon>Hexapoda</taxon>
        <taxon>Insecta</taxon>
        <taxon>Pterygota</taxon>
        <taxon>Neoptera</taxon>
        <taxon>Endopterygota</taxon>
        <taxon>Coleoptera</taxon>
        <taxon>Polyphaga</taxon>
        <taxon>Cucujiformia</taxon>
        <taxon>Chrysomeloidea</taxon>
        <taxon>Chrysomelidae</taxon>
        <taxon>Galerucinae</taxon>
        <taxon>Alticini</taxon>
        <taxon>Psylliodes</taxon>
    </lineage>
</organism>
<comment type="similarity">
    <text evidence="1">Belongs to the FAH family.</text>
</comment>
<evidence type="ECO:0000313" key="8">
    <source>
        <dbReference type="Proteomes" id="UP001153636"/>
    </source>
</evidence>
<dbReference type="GO" id="GO:0005739">
    <property type="term" value="C:mitochondrion"/>
    <property type="evidence" value="ECO:0007669"/>
    <property type="project" value="TreeGrafter"/>
</dbReference>
<dbReference type="EMBL" id="OV651813">
    <property type="protein sequence ID" value="CAH1099802.1"/>
    <property type="molecule type" value="Genomic_DNA"/>
</dbReference>
<dbReference type="AlphaFoldDB" id="A0A9P0G7P6"/>
<dbReference type="GO" id="GO:0046872">
    <property type="term" value="F:metal ion binding"/>
    <property type="evidence" value="ECO:0007669"/>
    <property type="project" value="UniProtKB-KW"/>
</dbReference>
<keyword evidence="8" id="KW-1185">Reference proteome</keyword>
<evidence type="ECO:0000256" key="4">
    <source>
        <dbReference type="ARBA" id="ARBA00044911"/>
    </source>
</evidence>
<accession>A0A9P0G7P6</accession>
<dbReference type="GO" id="GO:0050163">
    <property type="term" value="F:oxaloacetate tautomerase activity"/>
    <property type="evidence" value="ECO:0007669"/>
    <property type="project" value="UniProtKB-EC"/>
</dbReference>
<feature type="domain" description="Fumarylacetoacetase-like C-terminal" evidence="6">
    <location>
        <begin position="13"/>
        <end position="212"/>
    </location>
</feature>